<reference evidence="2 3" key="2">
    <citation type="journal article" date="2022" name="Mol. Biol. Evol.">
        <title>Comparative Genomics Reveals Insights into the Divergent Evolution of Astigmatic Mites and Household Pest Adaptations.</title>
        <authorList>
            <person name="Xiong Q."/>
            <person name="Wan A.T."/>
            <person name="Liu X."/>
            <person name="Fung C.S."/>
            <person name="Xiao X."/>
            <person name="Malainual N."/>
            <person name="Hou J."/>
            <person name="Wang L."/>
            <person name="Wang M."/>
            <person name="Yang K.Y."/>
            <person name="Cui Y."/>
            <person name="Leung E.L."/>
            <person name="Nong W."/>
            <person name="Shin S.K."/>
            <person name="Au S.W."/>
            <person name="Jeong K.Y."/>
            <person name="Chew F.T."/>
            <person name="Hui J.H."/>
            <person name="Leung T.F."/>
            <person name="Tungtrongchitr A."/>
            <person name="Zhong N."/>
            <person name="Liu Z."/>
            <person name="Tsui S.K."/>
        </authorList>
    </citation>
    <scope>NUCLEOTIDE SEQUENCE [LARGE SCALE GENOMIC DNA]</scope>
    <source>
        <strain evidence="2">Derp</strain>
    </source>
</reference>
<evidence type="ECO:0000256" key="1">
    <source>
        <dbReference type="SAM" id="MobiDB-lite"/>
    </source>
</evidence>
<name>A0ABQ8J942_DERPT</name>
<gene>
    <name evidence="2" type="ORF">DERP_005608</name>
</gene>
<keyword evidence="3" id="KW-1185">Reference proteome</keyword>
<evidence type="ECO:0000313" key="3">
    <source>
        <dbReference type="Proteomes" id="UP000887458"/>
    </source>
</evidence>
<protein>
    <submittedName>
        <fullName evidence="2">Uncharacterized protein</fullName>
    </submittedName>
</protein>
<evidence type="ECO:0000313" key="2">
    <source>
        <dbReference type="EMBL" id="KAH9419105.1"/>
    </source>
</evidence>
<proteinExistence type="predicted"/>
<dbReference type="EMBL" id="NJHN03000060">
    <property type="protein sequence ID" value="KAH9419105.1"/>
    <property type="molecule type" value="Genomic_DNA"/>
</dbReference>
<dbReference type="Proteomes" id="UP000887458">
    <property type="component" value="Unassembled WGS sequence"/>
</dbReference>
<organism evidence="2 3">
    <name type="scientific">Dermatophagoides pteronyssinus</name>
    <name type="common">European house dust mite</name>
    <dbReference type="NCBI Taxonomy" id="6956"/>
    <lineage>
        <taxon>Eukaryota</taxon>
        <taxon>Metazoa</taxon>
        <taxon>Ecdysozoa</taxon>
        <taxon>Arthropoda</taxon>
        <taxon>Chelicerata</taxon>
        <taxon>Arachnida</taxon>
        <taxon>Acari</taxon>
        <taxon>Acariformes</taxon>
        <taxon>Sarcoptiformes</taxon>
        <taxon>Astigmata</taxon>
        <taxon>Psoroptidia</taxon>
        <taxon>Analgoidea</taxon>
        <taxon>Pyroglyphidae</taxon>
        <taxon>Dermatophagoidinae</taxon>
        <taxon>Dermatophagoides</taxon>
    </lineage>
</organism>
<sequence length="63" mass="7706">MMIRKRLDLHQQRRSRSHDDHHHNRIFFFKAYEYSFCFFCYMEGETKLKALLPTNNIGSNSHT</sequence>
<reference evidence="2 3" key="1">
    <citation type="journal article" date="2018" name="J. Allergy Clin. Immunol.">
        <title>High-quality assembly of Dermatophagoides pteronyssinus genome and transcriptome reveals a wide range of novel allergens.</title>
        <authorList>
            <person name="Liu X.Y."/>
            <person name="Yang K.Y."/>
            <person name="Wang M.Q."/>
            <person name="Kwok J.S."/>
            <person name="Zeng X."/>
            <person name="Yang Z."/>
            <person name="Xiao X.J."/>
            <person name="Lau C.P."/>
            <person name="Li Y."/>
            <person name="Huang Z.M."/>
            <person name="Ba J.G."/>
            <person name="Yim A.K."/>
            <person name="Ouyang C.Y."/>
            <person name="Ngai S.M."/>
            <person name="Chan T.F."/>
            <person name="Leung E.L."/>
            <person name="Liu L."/>
            <person name="Liu Z.G."/>
            <person name="Tsui S.K."/>
        </authorList>
    </citation>
    <scope>NUCLEOTIDE SEQUENCE [LARGE SCALE GENOMIC DNA]</scope>
    <source>
        <strain evidence="2">Derp</strain>
    </source>
</reference>
<feature type="region of interest" description="Disordered" evidence="1">
    <location>
        <begin position="1"/>
        <end position="20"/>
    </location>
</feature>
<accession>A0ABQ8J942</accession>
<comment type="caution">
    <text evidence="2">The sequence shown here is derived from an EMBL/GenBank/DDBJ whole genome shotgun (WGS) entry which is preliminary data.</text>
</comment>